<dbReference type="Pfam" id="PF00753">
    <property type="entry name" value="Lactamase_B"/>
    <property type="match status" value="1"/>
</dbReference>
<dbReference type="PANTHER" id="PTHR11203">
    <property type="entry name" value="CLEAVAGE AND POLYADENYLATION SPECIFICITY FACTOR FAMILY MEMBER"/>
    <property type="match status" value="1"/>
</dbReference>
<dbReference type="Pfam" id="PF10996">
    <property type="entry name" value="Beta-Casp"/>
    <property type="match status" value="1"/>
</dbReference>
<dbReference type="Proteomes" id="UP000316095">
    <property type="component" value="Unassembled WGS sequence"/>
</dbReference>
<protein>
    <submittedName>
        <fullName evidence="4">Ribonuclease</fullName>
        <ecNumber evidence="4">3.1.-.-</ecNumber>
    </submittedName>
</protein>
<name>A0A5C5XP42_9PLAN</name>
<evidence type="ECO:0000259" key="2">
    <source>
        <dbReference type="SMART" id="SM00849"/>
    </source>
</evidence>
<accession>A0A5C5XP42</accession>
<dbReference type="InterPro" id="IPR011108">
    <property type="entry name" value="RMMBL"/>
</dbReference>
<dbReference type="InterPro" id="IPR050698">
    <property type="entry name" value="MBL"/>
</dbReference>
<evidence type="ECO:0000256" key="1">
    <source>
        <dbReference type="ARBA" id="ARBA00022801"/>
    </source>
</evidence>
<feature type="domain" description="Beta-Casp" evidence="3">
    <location>
        <begin position="252"/>
        <end position="377"/>
    </location>
</feature>
<dbReference type="OrthoDB" id="9803916at2"/>
<dbReference type="Pfam" id="PF07521">
    <property type="entry name" value="RMMBL"/>
    <property type="match status" value="1"/>
</dbReference>
<reference evidence="4 5" key="1">
    <citation type="submission" date="2019-02" db="EMBL/GenBank/DDBJ databases">
        <title>Deep-cultivation of Planctomycetes and their phenomic and genomic characterization uncovers novel biology.</title>
        <authorList>
            <person name="Wiegand S."/>
            <person name="Jogler M."/>
            <person name="Boedeker C."/>
            <person name="Pinto D."/>
            <person name="Vollmers J."/>
            <person name="Rivas-Marin E."/>
            <person name="Kohn T."/>
            <person name="Peeters S.H."/>
            <person name="Heuer A."/>
            <person name="Rast P."/>
            <person name="Oberbeckmann S."/>
            <person name="Bunk B."/>
            <person name="Jeske O."/>
            <person name="Meyerdierks A."/>
            <person name="Storesund J.E."/>
            <person name="Kallscheuer N."/>
            <person name="Luecker S."/>
            <person name="Lage O.M."/>
            <person name="Pohl T."/>
            <person name="Merkel B.J."/>
            <person name="Hornburger P."/>
            <person name="Mueller R.-W."/>
            <person name="Bruemmer F."/>
            <person name="Labrenz M."/>
            <person name="Spormann A.M."/>
            <person name="Op Den Camp H."/>
            <person name="Overmann J."/>
            <person name="Amann R."/>
            <person name="Jetten M.S.M."/>
            <person name="Mascher T."/>
            <person name="Medema M.H."/>
            <person name="Devos D.P."/>
            <person name="Kaster A.-K."/>
            <person name="Ovreas L."/>
            <person name="Rohde M."/>
            <person name="Galperin M.Y."/>
            <person name="Jogler C."/>
        </authorList>
    </citation>
    <scope>NUCLEOTIDE SEQUENCE [LARGE SCALE GENOMIC DNA]</scope>
    <source>
        <strain evidence="4 5">Pan54</strain>
    </source>
</reference>
<proteinExistence type="predicted"/>
<dbReference type="GO" id="GO:0004521">
    <property type="term" value="F:RNA endonuclease activity"/>
    <property type="evidence" value="ECO:0007669"/>
    <property type="project" value="TreeGrafter"/>
</dbReference>
<evidence type="ECO:0000313" key="4">
    <source>
        <dbReference type="EMBL" id="TWT63552.1"/>
    </source>
</evidence>
<dbReference type="SMART" id="SM00849">
    <property type="entry name" value="Lactamase_B"/>
    <property type="match status" value="1"/>
</dbReference>
<dbReference type="GO" id="GO:0016787">
    <property type="term" value="F:hydrolase activity"/>
    <property type="evidence" value="ECO:0007669"/>
    <property type="project" value="UniProtKB-KW"/>
</dbReference>
<keyword evidence="1 4" id="KW-0378">Hydrolase</keyword>
<dbReference type="InterPro" id="IPR022712">
    <property type="entry name" value="Beta_Casp"/>
</dbReference>
<organism evidence="4 5">
    <name type="scientific">Rubinisphaera italica</name>
    <dbReference type="NCBI Taxonomy" id="2527969"/>
    <lineage>
        <taxon>Bacteria</taxon>
        <taxon>Pseudomonadati</taxon>
        <taxon>Planctomycetota</taxon>
        <taxon>Planctomycetia</taxon>
        <taxon>Planctomycetales</taxon>
        <taxon>Planctomycetaceae</taxon>
        <taxon>Rubinisphaera</taxon>
    </lineage>
</organism>
<dbReference type="SUPFAM" id="SSF56281">
    <property type="entry name" value="Metallo-hydrolase/oxidoreductase"/>
    <property type="match status" value="1"/>
</dbReference>
<dbReference type="InterPro" id="IPR036866">
    <property type="entry name" value="RibonucZ/Hydroxyglut_hydro"/>
</dbReference>
<evidence type="ECO:0000259" key="3">
    <source>
        <dbReference type="SMART" id="SM01027"/>
    </source>
</evidence>
<evidence type="ECO:0000313" key="5">
    <source>
        <dbReference type="Proteomes" id="UP000316095"/>
    </source>
</evidence>
<dbReference type="SMART" id="SM01027">
    <property type="entry name" value="Beta-Casp"/>
    <property type="match status" value="1"/>
</dbReference>
<dbReference type="AlphaFoldDB" id="A0A5C5XP42"/>
<dbReference type="RefSeq" id="WP_146505280.1">
    <property type="nucleotide sequence ID" value="NZ_SJPG01000001.1"/>
</dbReference>
<dbReference type="CDD" id="cd16295">
    <property type="entry name" value="TTHA0252-CPSF-like_MBL-fold"/>
    <property type="match status" value="1"/>
</dbReference>
<feature type="domain" description="Metallo-beta-lactamase" evidence="2">
    <location>
        <begin position="13"/>
        <end position="247"/>
    </location>
</feature>
<dbReference type="Gene3D" id="3.60.15.10">
    <property type="entry name" value="Ribonuclease Z/Hydroxyacylglutathione hydrolase-like"/>
    <property type="match status" value="1"/>
</dbReference>
<dbReference type="Gene3D" id="3.40.50.10890">
    <property type="match status" value="1"/>
</dbReference>
<keyword evidence="5" id="KW-1185">Reference proteome</keyword>
<gene>
    <name evidence="4" type="ORF">Pan54_43050</name>
</gene>
<dbReference type="PANTHER" id="PTHR11203:SF37">
    <property type="entry name" value="INTEGRATOR COMPLEX SUBUNIT 11"/>
    <property type="match status" value="1"/>
</dbReference>
<dbReference type="InterPro" id="IPR001279">
    <property type="entry name" value="Metallo-B-lactamas"/>
</dbReference>
<dbReference type="EMBL" id="SJPG01000001">
    <property type="protein sequence ID" value="TWT63552.1"/>
    <property type="molecule type" value="Genomic_DNA"/>
</dbReference>
<dbReference type="EC" id="3.1.-.-" evidence="4"/>
<comment type="caution">
    <text evidence="4">The sequence shown here is derived from an EMBL/GenBank/DDBJ whole genome shotgun (WGS) entry which is preliminary data.</text>
</comment>
<sequence>MKLTFHGAAGEVTGSQHLLESDGRKILFDCGLFQGRRAESRRKNEEFAYDPRDIDVVILSHAHIDHSGNLPRLFRMGFRGRVFCTAATADFVEIMLKDAAKIQQEDSRYLSRHLKPGHPSVEPLYDQDDVDGLMELFEPLDFEKRHEIASGFRIRFLNSGHILGSAITEVDLEEDGIWKRIVFTGDLGRRDLPLLPDPSTIERCDVLICESTYGNRVHAPSGDIKMELLRILKEAVAVGGRVIVPAFALGRTQQLVYFLNELFNENLLPPIPVFVDSPLATRLTKVYRDHLEIMDTEIQLLLRDDDDPFGFPWLSYVLSSHESKELNDREGTMLIISASGMCESGRVVHHLAHAISDPHNTVALIGFQAEHTTGRRIAERQKYVKFFDRDFRLKAHVEKLDGLSAHADVTDFRWWFEQAAQAGGIGQAFLVHGEPDSATALAEVLRDFTDEDPIIPTRGQSFEV</sequence>